<organism evidence="1 2">
    <name type="scientific">Legionella wadsworthii</name>
    <dbReference type="NCBI Taxonomy" id="28088"/>
    <lineage>
        <taxon>Bacteria</taxon>
        <taxon>Pseudomonadati</taxon>
        <taxon>Pseudomonadota</taxon>
        <taxon>Gammaproteobacteria</taxon>
        <taxon>Legionellales</taxon>
        <taxon>Legionellaceae</taxon>
        <taxon>Legionella</taxon>
    </lineage>
</organism>
<reference evidence="1 2" key="1">
    <citation type="submission" date="2018-06" db="EMBL/GenBank/DDBJ databases">
        <authorList>
            <consortium name="Pathogen Informatics"/>
            <person name="Doyle S."/>
        </authorList>
    </citation>
    <scope>NUCLEOTIDE SEQUENCE [LARGE SCALE GENOMIC DNA]</scope>
    <source>
        <strain evidence="1 2">NCTC11532</strain>
    </source>
</reference>
<evidence type="ECO:0000313" key="1">
    <source>
        <dbReference type="EMBL" id="STY28130.1"/>
    </source>
</evidence>
<dbReference type="Proteomes" id="UP000255297">
    <property type="component" value="Unassembled WGS sequence"/>
</dbReference>
<accession>A0A378LP15</accession>
<gene>
    <name evidence="1" type="primary">ankD</name>
    <name evidence="1" type="ORF">NCTC11532_00299</name>
</gene>
<keyword evidence="2" id="KW-1185">Reference proteome</keyword>
<proteinExistence type="predicted"/>
<dbReference type="InterPro" id="IPR049968">
    <property type="entry name" value="T4SS_AnkD"/>
</dbReference>
<dbReference type="EMBL" id="UGPB01000001">
    <property type="protein sequence ID" value="STY28130.1"/>
    <property type="molecule type" value="Genomic_DNA"/>
</dbReference>
<dbReference type="OrthoDB" id="5652925at2"/>
<dbReference type="STRING" id="1122170.GCA_000701265_02378"/>
<name>A0A378LP15_9GAMM</name>
<sequence>MPELSAPQSTIKSQSEAAEDKLKGLQKAKMDEERFIQELFAFFQKMQSSSLLNNQFATESQLNELAKDCGYQDLATALNTAKNSKGQTALVQALQGQEFSLANALLNYGAQYDSKAMAEYDLAIHSERGRQALQQQTITPPSADKYTPSESDKLHVVKEFGLVLGIEVTAVDGTESQRGHIGPTYNMMTDAVTSYGKETNKEPEKRDFKEISDAFAFAKKEANFQFSTPEGSPEAGKALSDRIKEGKITTVPTSCEGHVMGLSFVPVEGKSDKAYLVFTNRGEGAKKSDHGTQIYEVDKKDITPQFLNKMLNGHDKDLSHAEVMDQIHQVTKGKDPVATISQKSQKYDNCTIANTRANIHGVLLCQEANRKGGFENVDQNTKDAVKDRYKGFTDDMRGKKIQQLEKAIKNDPDNPDLINLAKGYVDSKPNSKFANTLKSVIPDTSEKSISMSSM</sequence>
<protein>
    <submittedName>
        <fullName evidence="1">Dot/Icm secretion system substrate</fullName>
    </submittedName>
</protein>
<dbReference type="RefSeq" id="WP_031563139.1">
    <property type="nucleotide sequence ID" value="NZ_CAAAIS010000002.1"/>
</dbReference>
<dbReference type="NCBIfam" id="NF043020">
    <property type="entry name" value="T4SS_AnkD"/>
    <property type="match status" value="1"/>
</dbReference>
<evidence type="ECO:0000313" key="2">
    <source>
        <dbReference type="Proteomes" id="UP000255297"/>
    </source>
</evidence>
<dbReference type="AlphaFoldDB" id="A0A378LP15"/>